<dbReference type="Proteomes" id="UP001283361">
    <property type="component" value="Unassembled WGS sequence"/>
</dbReference>
<organism evidence="1 2">
    <name type="scientific">Elysia crispata</name>
    <name type="common">lettuce slug</name>
    <dbReference type="NCBI Taxonomy" id="231223"/>
    <lineage>
        <taxon>Eukaryota</taxon>
        <taxon>Metazoa</taxon>
        <taxon>Spiralia</taxon>
        <taxon>Lophotrochozoa</taxon>
        <taxon>Mollusca</taxon>
        <taxon>Gastropoda</taxon>
        <taxon>Heterobranchia</taxon>
        <taxon>Euthyneura</taxon>
        <taxon>Panpulmonata</taxon>
        <taxon>Sacoglossa</taxon>
        <taxon>Placobranchoidea</taxon>
        <taxon>Plakobranchidae</taxon>
        <taxon>Elysia</taxon>
    </lineage>
</organism>
<reference evidence="1" key="1">
    <citation type="journal article" date="2023" name="G3 (Bethesda)">
        <title>A reference genome for the long-term kleptoplast-retaining sea slug Elysia crispata morphotype clarki.</title>
        <authorList>
            <person name="Eastman K.E."/>
            <person name="Pendleton A.L."/>
            <person name="Shaikh M.A."/>
            <person name="Suttiyut T."/>
            <person name="Ogas R."/>
            <person name="Tomko P."/>
            <person name="Gavelis G."/>
            <person name="Widhalm J.R."/>
            <person name="Wisecaver J.H."/>
        </authorList>
    </citation>
    <scope>NUCLEOTIDE SEQUENCE</scope>
    <source>
        <strain evidence="1">ECLA1</strain>
    </source>
</reference>
<proteinExistence type="predicted"/>
<evidence type="ECO:0000313" key="1">
    <source>
        <dbReference type="EMBL" id="KAK3786584.1"/>
    </source>
</evidence>
<evidence type="ECO:0000313" key="2">
    <source>
        <dbReference type="Proteomes" id="UP001283361"/>
    </source>
</evidence>
<gene>
    <name evidence="1" type="ORF">RRG08_036689</name>
</gene>
<protein>
    <submittedName>
        <fullName evidence="1">Uncharacterized protein</fullName>
    </submittedName>
</protein>
<name>A0AAE1DXG0_9GAST</name>
<accession>A0AAE1DXG0</accession>
<comment type="caution">
    <text evidence="1">The sequence shown here is derived from an EMBL/GenBank/DDBJ whole genome shotgun (WGS) entry which is preliminary data.</text>
</comment>
<dbReference type="EMBL" id="JAWDGP010001955">
    <property type="protein sequence ID" value="KAK3786584.1"/>
    <property type="molecule type" value="Genomic_DNA"/>
</dbReference>
<dbReference type="AlphaFoldDB" id="A0AAE1DXG0"/>
<sequence length="317" mass="36165">MSGFKDDRLIVNDQRAVDPLKHLYECINTTKTIPIAPRYLVVIRQRMFRFLTNALVYNVNYKDLGHTNVVHYTNFTMYPFLKTNTTGLYPFFLRLFDNSLDLNGGYVEYCKSRVVESTEVSNPFVSRRDFDLALVYFILTDALALPKVSCRSYLFRGGYNTLKDIYKAVGCAHALTNKLHERPVWRPITKTATTTEAVWKLHVTCQQLSVKSIAIGLKYISAPVGMWFPDKVYGIVTAVNNVPDNLYTLEEVSVESPLDSTRQNGIYIVNDIAFGLGVNIKECSPEVYTWDSLGICRYNGVMDFLYSNNAFSVKKIK</sequence>
<keyword evidence="2" id="KW-1185">Reference proteome</keyword>